<dbReference type="GO" id="GO:0007165">
    <property type="term" value="P:signal transduction"/>
    <property type="evidence" value="ECO:0007669"/>
    <property type="project" value="TreeGrafter"/>
</dbReference>
<comment type="similarity">
    <text evidence="6">Belongs to the protein kinase superfamily.</text>
</comment>
<keyword evidence="3" id="KW-0418">Kinase</keyword>
<dbReference type="PROSITE" id="PS00107">
    <property type="entry name" value="PROTEIN_KINASE_ATP"/>
    <property type="match status" value="1"/>
</dbReference>
<dbReference type="InterPro" id="IPR052751">
    <property type="entry name" value="Plant_MAPKKK"/>
</dbReference>
<evidence type="ECO:0000313" key="8">
    <source>
        <dbReference type="EMBL" id="WMV35194.1"/>
    </source>
</evidence>
<name>A0AAF0RBJ8_SOLVR</name>
<dbReference type="PROSITE" id="PS50011">
    <property type="entry name" value="PROTEIN_KINASE_DOM"/>
    <property type="match status" value="1"/>
</dbReference>
<dbReference type="InterPro" id="IPR017441">
    <property type="entry name" value="Protein_kinase_ATP_BS"/>
</dbReference>
<accession>A0AAF0RBJ8</accession>
<dbReference type="Gene3D" id="1.10.510.10">
    <property type="entry name" value="Transferase(Phosphotransferase) domain 1"/>
    <property type="match status" value="1"/>
</dbReference>
<feature type="domain" description="Protein kinase" evidence="7">
    <location>
        <begin position="28"/>
        <end position="300"/>
    </location>
</feature>
<evidence type="ECO:0000256" key="1">
    <source>
        <dbReference type="ARBA" id="ARBA00022679"/>
    </source>
</evidence>
<keyword evidence="4 5" id="KW-0067">ATP-binding</keyword>
<dbReference type="InterPro" id="IPR000719">
    <property type="entry name" value="Prot_kinase_dom"/>
</dbReference>
<dbReference type="Proteomes" id="UP001234989">
    <property type="component" value="Chromosome 6"/>
</dbReference>
<dbReference type="AlphaFoldDB" id="A0AAF0RBJ8"/>
<dbReference type="CDD" id="cd06606">
    <property type="entry name" value="STKc_MAPKKK"/>
    <property type="match status" value="1"/>
</dbReference>
<keyword evidence="9" id="KW-1185">Reference proteome</keyword>
<feature type="binding site" evidence="5">
    <location>
        <position position="64"/>
    </location>
    <ligand>
        <name>ATP</name>
        <dbReference type="ChEBI" id="CHEBI:30616"/>
    </ligand>
</feature>
<protein>
    <recommendedName>
        <fullName evidence="7">Protein kinase domain-containing protein</fullName>
    </recommendedName>
</protein>
<evidence type="ECO:0000256" key="6">
    <source>
        <dbReference type="RuleBase" id="RU000304"/>
    </source>
</evidence>
<dbReference type="GO" id="GO:0004674">
    <property type="term" value="F:protein serine/threonine kinase activity"/>
    <property type="evidence" value="ECO:0007669"/>
    <property type="project" value="UniProtKB-KW"/>
</dbReference>
<reference evidence="8" key="1">
    <citation type="submission" date="2023-08" db="EMBL/GenBank/DDBJ databases">
        <title>A de novo genome assembly of Solanum verrucosum Schlechtendal, a Mexican diploid species geographically isolated from the other diploid A-genome species in potato relatives.</title>
        <authorList>
            <person name="Hosaka K."/>
        </authorList>
    </citation>
    <scope>NUCLEOTIDE SEQUENCE</scope>
    <source>
        <tissue evidence="8">Young leaves</tissue>
    </source>
</reference>
<keyword evidence="1" id="KW-0808">Transferase</keyword>
<dbReference type="SUPFAM" id="SSF56112">
    <property type="entry name" value="Protein kinase-like (PK-like)"/>
    <property type="match status" value="1"/>
</dbReference>
<evidence type="ECO:0000256" key="4">
    <source>
        <dbReference type="ARBA" id="ARBA00022840"/>
    </source>
</evidence>
<evidence type="ECO:0000313" key="9">
    <source>
        <dbReference type="Proteomes" id="UP001234989"/>
    </source>
</evidence>
<keyword evidence="6" id="KW-0723">Serine/threonine-protein kinase</keyword>
<dbReference type="InterPro" id="IPR011009">
    <property type="entry name" value="Kinase-like_dom_sf"/>
</dbReference>
<dbReference type="PANTHER" id="PTHR48011">
    <property type="entry name" value="CCR4-NOT TRANSCRIPTIONAL COMPLEX SUBUNIT CAF120-RELATED"/>
    <property type="match status" value="1"/>
</dbReference>
<dbReference type="Pfam" id="PF00069">
    <property type="entry name" value="Pkinase"/>
    <property type="match status" value="1"/>
</dbReference>
<evidence type="ECO:0000256" key="3">
    <source>
        <dbReference type="ARBA" id="ARBA00022777"/>
    </source>
</evidence>
<dbReference type="PROSITE" id="PS00108">
    <property type="entry name" value="PROTEIN_KINASE_ST"/>
    <property type="match status" value="1"/>
</dbReference>
<dbReference type="GO" id="GO:0005524">
    <property type="term" value="F:ATP binding"/>
    <property type="evidence" value="ECO:0007669"/>
    <property type="project" value="UniProtKB-UniRule"/>
</dbReference>
<sequence>MQQGMESKKKIEVEELKNVNEFGDGVSWYRGAMLGKGSFGYVYVANLKNPKSKNRYLPSVMAVKSAEVSVSGSIQKEREVLSNIKGCPYVIRCFGDETTSGNNGVMAYNLLLEYGSGGTLAERINKLGNRGLAEFEVRLYTRSMLRGLNHIHAIGYVHCDMKPENVLLVPNSSKGSVEFRAKIGDLGLAKRENQSKKRRLEPYWRGTPMYLSPEAVADNMQESPADIWALGCIVLEMLTGKPPWDRKDAEDVLRKIGEGHELPEIPGDLSKEAKDFLKGCFVRKPTYRWTAEMLLIHPFVEGLSDDDDGVEERQEVEDINEVDSMQLVTETDDEVAYSQEDWSCISEEESVGYWSEDDTEITEDEIASSFAEERMSIRISSIDSGFNSMIDTSSQVASRNPSNNSLKCPLKFTIPAGVLALGGSWLDNQDFDHHCLKAPCF</sequence>
<dbReference type="SMART" id="SM00220">
    <property type="entry name" value="S_TKc"/>
    <property type="match status" value="1"/>
</dbReference>
<dbReference type="InterPro" id="IPR008271">
    <property type="entry name" value="Ser/Thr_kinase_AS"/>
</dbReference>
<evidence type="ECO:0000256" key="5">
    <source>
        <dbReference type="PROSITE-ProRule" id="PRU10141"/>
    </source>
</evidence>
<evidence type="ECO:0000259" key="7">
    <source>
        <dbReference type="PROSITE" id="PS50011"/>
    </source>
</evidence>
<organism evidence="8 9">
    <name type="scientific">Solanum verrucosum</name>
    <dbReference type="NCBI Taxonomy" id="315347"/>
    <lineage>
        <taxon>Eukaryota</taxon>
        <taxon>Viridiplantae</taxon>
        <taxon>Streptophyta</taxon>
        <taxon>Embryophyta</taxon>
        <taxon>Tracheophyta</taxon>
        <taxon>Spermatophyta</taxon>
        <taxon>Magnoliopsida</taxon>
        <taxon>eudicotyledons</taxon>
        <taxon>Gunneridae</taxon>
        <taxon>Pentapetalae</taxon>
        <taxon>asterids</taxon>
        <taxon>lamiids</taxon>
        <taxon>Solanales</taxon>
        <taxon>Solanaceae</taxon>
        <taxon>Solanoideae</taxon>
        <taxon>Solaneae</taxon>
        <taxon>Solanum</taxon>
    </lineage>
</organism>
<gene>
    <name evidence="8" type="ORF">MTR67_028579</name>
</gene>
<proteinExistence type="inferred from homology"/>
<dbReference type="EMBL" id="CP133617">
    <property type="protein sequence ID" value="WMV35194.1"/>
    <property type="molecule type" value="Genomic_DNA"/>
</dbReference>
<dbReference type="PANTHER" id="PTHR48011:SF103">
    <property type="entry name" value="MITOGEN-ACTIVATED PROTEIN KINASE KINASE KINASE YODA-LIKE"/>
    <property type="match status" value="1"/>
</dbReference>
<keyword evidence="2 5" id="KW-0547">Nucleotide-binding</keyword>
<evidence type="ECO:0000256" key="2">
    <source>
        <dbReference type="ARBA" id="ARBA00022741"/>
    </source>
</evidence>